<dbReference type="InterPro" id="IPR033116">
    <property type="entry name" value="TRYPSIN_SER"/>
</dbReference>
<organism evidence="4 5">
    <name type="scientific">Mytilus edulis</name>
    <name type="common">Blue mussel</name>
    <dbReference type="NCBI Taxonomy" id="6550"/>
    <lineage>
        <taxon>Eukaryota</taxon>
        <taxon>Metazoa</taxon>
        <taxon>Spiralia</taxon>
        <taxon>Lophotrochozoa</taxon>
        <taxon>Mollusca</taxon>
        <taxon>Bivalvia</taxon>
        <taxon>Autobranchia</taxon>
        <taxon>Pteriomorphia</taxon>
        <taxon>Mytilida</taxon>
        <taxon>Mytiloidea</taxon>
        <taxon>Mytilidae</taxon>
        <taxon>Mytilinae</taxon>
        <taxon>Mytilus</taxon>
    </lineage>
</organism>
<evidence type="ECO:0000256" key="2">
    <source>
        <dbReference type="RuleBase" id="RU363034"/>
    </source>
</evidence>
<dbReference type="EMBL" id="CAJPWZ010000703">
    <property type="protein sequence ID" value="CAG2198917.1"/>
    <property type="molecule type" value="Genomic_DNA"/>
</dbReference>
<proteinExistence type="predicted"/>
<evidence type="ECO:0000259" key="3">
    <source>
        <dbReference type="PROSITE" id="PS50240"/>
    </source>
</evidence>
<dbReference type="PROSITE" id="PS00134">
    <property type="entry name" value="TRYPSIN_HIS"/>
    <property type="match status" value="1"/>
</dbReference>
<dbReference type="PANTHER" id="PTHR24252">
    <property type="entry name" value="ACROSIN-RELATED"/>
    <property type="match status" value="1"/>
</dbReference>
<evidence type="ECO:0000313" key="5">
    <source>
        <dbReference type="Proteomes" id="UP000683360"/>
    </source>
</evidence>
<dbReference type="AlphaFoldDB" id="A0A8S3QXA1"/>
<keyword evidence="5" id="KW-1185">Reference proteome</keyword>
<dbReference type="PRINTS" id="PR00722">
    <property type="entry name" value="CHYMOTRYPSIN"/>
</dbReference>
<dbReference type="SUPFAM" id="SSF50494">
    <property type="entry name" value="Trypsin-like serine proteases"/>
    <property type="match status" value="1"/>
</dbReference>
<dbReference type="GO" id="GO:0004252">
    <property type="term" value="F:serine-type endopeptidase activity"/>
    <property type="evidence" value="ECO:0007669"/>
    <property type="project" value="InterPro"/>
</dbReference>
<dbReference type="PANTHER" id="PTHR24252:SF7">
    <property type="entry name" value="HYALIN"/>
    <property type="match status" value="1"/>
</dbReference>
<dbReference type="SMART" id="SM00020">
    <property type="entry name" value="Tryp_SPc"/>
    <property type="match status" value="1"/>
</dbReference>
<dbReference type="InterPro" id="IPR001254">
    <property type="entry name" value="Trypsin_dom"/>
</dbReference>
<dbReference type="PROSITE" id="PS00135">
    <property type="entry name" value="TRYPSIN_SER"/>
    <property type="match status" value="1"/>
</dbReference>
<keyword evidence="2" id="KW-0720">Serine protease</keyword>
<comment type="caution">
    <text evidence="4">The sequence shown here is derived from an EMBL/GenBank/DDBJ whole genome shotgun (WGS) entry which is preliminary data.</text>
</comment>
<dbReference type="Proteomes" id="UP000683360">
    <property type="component" value="Unassembled WGS sequence"/>
</dbReference>
<keyword evidence="1" id="KW-1015">Disulfide bond</keyword>
<dbReference type="Gene3D" id="2.40.10.10">
    <property type="entry name" value="Trypsin-like serine proteases"/>
    <property type="match status" value="1"/>
</dbReference>
<evidence type="ECO:0000313" key="4">
    <source>
        <dbReference type="EMBL" id="CAG2198917.1"/>
    </source>
</evidence>
<dbReference type="OrthoDB" id="10002959at2759"/>
<name>A0A8S3QXA1_MYTED</name>
<accession>A0A8S3QXA1</accession>
<sequence>MIVLVGFKRKCTVGTGLSQSPAIQRKMICITYLLLLLASVAHGDELLSRQKRIIGGKTITRGEWPFLVSLRGKIVTERLFGIFPIKHRRLYCGGSLINERWILTAAHCFDEGYQGRNPSNWKVRLSTVDLGINFVDGVKHVFGKLFGRSDWKQLIIDADRIVMHPEYNKNNDWENDIALIRLEQSIPVGRYVGNIKLPSSSTAFPTGTICAIHGWGCTASGILELDQLLFLTGQWLSNTAMSVNLPVFSAEYCGRLFGMQSMDSRMCAGYIYQGKGICKGDSGGPLTCKNSAGDWIQAGVASFASQTSPGIILVYSLKYPHSYLGLIAPLDSKLRV</sequence>
<reference evidence="4" key="1">
    <citation type="submission" date="2021-03" db="EMBL/GenBank/DDBJ databases">
        <authorList>
            <person name="Bekaert M."/>
        </authorList>
    </citation>
    <scope>NUCLEOTIDE SEQUENCE</scope>
</reference>
<dbReference type="InterPro" id="IPR043504">
    <property type="entry name" value="Peptidase_S1_PA_chymotrypsin"/>
</dbReference>
<keyword evidence="2 4" id="KW-0378">Hydrolase</keyword>
<dbReference type="InterPro" id="IPR018114">
    <property type="entry name" value="TRYPSIN_HIS"/>
</dbReference>
<evidence type="ECO:0000256" key="1">
    <source>
        <dbReference type="ARBA" id="ARBA00023157"/>
    </source>
</evidence>
<dbReference type="CDD" id="cd00190">
    <property type="entry name" value="Tryp_SPc"/>
    <property type="match status" value="1"/>
</dbReference>
<dbReference type="InterPro" id="IPR009003">
    <property type="entry name" value="Peptidase_S1_PA"/>
</dbReference>
<dbReference type="InterPro" id="IPR001314">
    <property type="entry name" value="Peptidase_S1A"/>
</dbReference>
<dbReference type="PROSITE" id="PS50240">
    <property type="entry name" value="TRYPSIN_DOM"/>
    <property type="match status" value="1"/>
</dbReference>
<protein>
    <submittedName>
        <fullName evidence="4">TMPRSS9</fullName>
        <ecNumber evidence="4">3.4.21.-</ecNumber>
    </submittedName>
</protein>
<keyword evidence="2" id="KW-0645">Protease</keyword>
<feature type="domain" description="Peptidase S1" evidence="3">
    <location>
        <begin position="53"/>
        <end position="332"/>
    </location>
</feature>
<dbReference type="EC" id="3.4.21.-" evidence="4"/>
<gene>
    <name evidence="4" type="ORF">MEDL_13633</name>
</gene>
<dbReference type="Pfam" id="PF00089">
    <property type="entry name" value="Trypsin"/>
    <property type="match status" value="1"/>
</dbReference>
<dbReference type="GO" id="GO:0006508">
    <property type="term" value="P:proteolysis"/>
    <property type="evidence" value="ECO:0007669"/>
    <property type="project" value="UniProtKB-KW"/>
</dbReference>